<sequence length="55" mass="5963">MKAVENHSDGQTRMGPGTLYDTLKRLLETGLVAESDDGLIPLWMTSAAVTTASRR</sequence>
<organism evidence="2 3">
    <name type="scientific">Deinococcus aerolatus</name>
    <dbReference type="NCBI Taxonomy" id="522487"/>
    <lineage>
        <taxon>Bacteria</taxon>
        <taxon>Thermotogati</taxon>
        <taxon>Deinococcota</taxon>
        <taxon>Deinococci</taxon>
        <taxon>Deinococcales</taxon>
        <taxon>Deinococcaceae</taxon>
        <taxon>Deinococcus</taxon>
    </lineage>
</organism>
<gene>
    <name evidence="2" type="ORF">GCM10010840_27520</name>
</gene>
<dbReference type="InterPro" id="IPR005149">
    <property type="entry name" value="Tscrpt_reg_PadR_N"/>
</dbReference>
<evidence type="ECO:0000259" key="1">
    <source>
        <dbReference type="Pfam" id="PF03551"/>
    </source>
</evidence>
<dbReference type="InterPro" id="IPR036390">
    <property type="entry name" value="WH_DNA-bd_sf"/>
</dbReference>
<dbReference type="InterPro" id="IPR036388">
    <property type="entry name" value="WH-like_DNA-bd_sf"/>
</dbReference>
<reference evidence="3" key="1">
    <citation type="journal article" date="2019" name="Int. J. Syst. Evol. Microbiol.">
        <title>The Global Catalogue of Microorganisms (GCM) 10K type strain sequencing project: providing services to taxonomists for standard genome sequencing and annotation.</title>
        <authorList>
            <consortium name="The Broad Institute Genomics Platform"/>
            <consortium name="The Broad Institute Genome Sequencing Center for Infectious Disease"/>
            <person name="Wu L."/>
            <person name="Ma J."/>
        </authorList>
    </citation>
    <scope>NUCLEOTIDE SEQUENCE [LARGE SCALE GENOMIC DNA]</scope>
    <source>
        <strain evidence="3">JCM 15442</strain>
    </source>
</reference>
<dbReference type="Proteomes" id="UP000639973">
    <property type="component" value="Unassembled WGS sequence"/>
</dbReference>
<dbReference type="RefSeq" id="WP_229723627.1">
    <property type="nucleotide sequence ID" value="NZ_BMOL01000014.1"/>
</dbReference>
<accession>A0ABQ2GDJ2</accession>
<evidence type="ECO:0000313" key="2">
    <source>
        <dbReference type="EMBL" id="GGL87964.1"/>
    </source>
</evidence>
<name>A0ABQ2GDJ2_9DEIO</name>
<proteinExistence type="predicted"/>
<evidence type="ECO:0000313" key="3">
    <source>
        <dbReference type="Proteomes" id="UP000639973"/>
    </source>
</evidence>
<feature type="domain" description="Transcription regulator PadR N-terminal" evidence="1">
    <location>
        <begin position="1"/>
        <end position="35"/>
    </location>
</feature>
<dbReference type="Gene3D" id="1.10.10.10">
    <property type="entry name" value="Winged helix-like DNA-binding domain superfamily/Winged helix DNA-binding domain"/>
    <property type="match status" value="1"/>
</dbReference>
<dbReference type="SUPFAM" id="SSF46785">
    <property type="entry name" value="Winged helix' DNA-binding domain"/>
    <property type="match status" value="1"/>
</dbReference>
<comment type="caution">
    <text evidence="2">The sequence shown here is derived from an EMBL/GenBank/DDBJ whole genome shotgun (WGS) entry which is preliminary data.</text>
</comment>
<protein>
    <recommendedName>
        <fullName evidence="1">Transcription regulator PadR N-terminal domain-containing protein</fullName>
    </recommendedName>
</protein>
<keyword evidence="3" id="KW-1185">Reference proteome</keyword>
<dbReference type="Pfam" id="PF03551">
    <property type="entry name" value="PadR"/>
    <property type="match status" value="1"/>
</dbReference>
<dbReference type="EMBL" id="BMOL01000014">
    <property type="protein sequence ID" value="GGL87964.1"/>
    <property type="molecule type" value="Genomic_DNA"/>
</dbReference>